<keyword evidence="4" id="KW-1185">Reference proteome</keyword>
<dbReference type="InterPro" id="IPR002347">
    <property type="entry name" value="SDR_fam"/>
</dbReference>
<reference evidence="3 4" key="1">
    <citation type="journal article" date="2008" name="Int. J. Syst. Evol. Microbiol.">
        <title>Luteimonas marina sp. nov., isolated from seawater.</title>
        <authorList>
            <person name="Baik K.S."/>
            <person name="Park S.C."/>
            <person name="Kim M.S."/>
            <person name="Kim E.M."/>
            <person name="Park C."/>
            <person name="Chun J."/>
            <person name="Seong C.N."/>
        </authorList>
    </citation>
    <scope>NUCLEOTIDE SEQUENCE [LARGE SCALE GENOMIC DNA]</scope>
    <source>
        <strain evidence="3 4">FR1330</strain>
    </source>
</reference>
<comment type="caution">
    <text evidence="3">The sequence shown here is derived from an EMBL/GenBank/DDBJ whole genome shotgun (WGS) entry which is preliminary data.</text>
</comment>
<sequence length="242" mass="24853">MSAAGPVDEGRSLAGRVVLVTGAHGGYGRAVALACATAGATPVLLGRKSRKLEQVADAVEKAGAGAVLYPLDLEGATPDDFAELADRIGERFGRLDGLVHCAADFPGLTPLEHTDPAAFARTLHVDLTARWWLTQACLPQLRASDAGCVVFVIDPAPEAAPAYWGGYGIAQHGLEALVAMLDAETASTPLRVHALRPGPMRTPLRARAYAADGDRVARDPASHADACVQALAPGAAAGGIAP</sequence>
<protein>
    <submittedName>
        <fullName evidence="3">SDR family NAD(P)-dependent oxidoreductase</fullName>
    </submittedName>
</protein>
<keyword evidence="2" id="KW-0560">Oxidoreductase</keyword>
<proteinExistence type="inferred from homology"/>
<dbReference type="Proteomes" id="UP000319980">
    <property type="component" value="Unassembled WGS sequence"/>
</dbReference>
<dbReference type="GO" id="GO:0016491">
    <property type="term" value="F:oxidoreductase activity"/>
    <property type="evidence" value="ECO:0007669"/>
    <property type="project" value="UniProtKB-KW"/>
</dbReference>
<accession>A0A5C5U4H9</accession>
<evidence type="ECO:0000256" key="1">
    <source>
        <dbReference type="ARBA" id="ARBA00006484"/>
    </source>
</evidence>
<dbReference type="PRINTS" id="PR00081">
    <property type="entry name" value="GDHRDH"/>
</dbReference>
<dbReference type="InterPro" id="IPR036291">
    <property type="entry name" value="NAD(P)-bd_dom_sf"/>
</dbReference>
<dbReference type="EMBL" id="VOHK01000004">
    <property type="protein sequence ID" value="TWT20355.1"/>
    <property type="molecule type" value="Genomic_DNA"/>
</dbReference>
<organism evidence="3 4">
    <name type="scientific">Luteimonas marina</name>
    <dbReference type="NCBI Taxonomy" id="488485"/>
    <lineage>
        <taxon>Bacteria</taxon>
        <taxon>Pseudomonadati</taxon>
        <taxon>Pseudomonadota</taxon>
        <taxon>Gammaproteobacteria</taxon>
        <taxon>Lysobacterales</taxon>
        <taxon>Lysobacteraceae</taxon>
        <taxon>Luteimonas</taxon>
    </lineage>
</organism>
<dbReference type="PANTHER" id="PTHR44196:SF4">
    <property type="entry name" value="SHORT CHAIN DEHYDROGENASE"/>
    <property type="match status" value="1"/>
</dbReference>
<name>A0A5C5U4H9_9GAMM</name>
<dbReference type="PANTHER" id="PTHR44196">
    <property type="entry name" value="DEHYDROGENASE/REDUCTASE SDR FAMILY MEMBER 7B"/>
    <property type="match status" value="1"/>
</dbReference>
<dbReference type="AlphaFoldDB" id="A0A5C5U4H9"/>
<dbReference type="GO" id="GO:0016020">
    <property type="term" value="C:membrane"/>
    <property type="evidence" value="ECO:0007669"/>
    <property type="project" value="TreeGrafter"/>
</dbReference>
<evidence type="ECO:0000256" key="2">
    <source>
        <dbReference type="ARBA" id="ARBA00023002"/>
    </source>
</evidence>
<gene>
    <name evidence="3" type="ORF">FQY83_11560</name>
</gene>
<dbReference type="OrthoDB" id="9790785at2"/>
<comment type="similarity">
    <text evidence="1">Belongs to the short-chain dehydrogenases/reductases (SDR) family.</text>
</comment>
<dbReference type="Pfam" id="PF00106">
    <property type="entry name" value="adh_short"/>
    <property type="match status" value="1"/>
</dbReference>
<evidence type="ECO:0000313" key="3">
    <source>
        <dbReference type="EMBL" id="TWT20355.1"/>
    </source>
</evidence>
<dbReference type="RefSeq" id="WP_146388090.1">
    <property type="nucleotide sequence ID" value="NZ_VOHK01000004.1"/>
</dbReference>
<dbReference type="Gene3D" id="3.40.50.720">
    <property type="entry name" value="NAD(P)-binding Rossmann-like Domain"/>
    <property type="match status" value="1"/>
</dbReference>
<evidence type="ECO:0000313" key="4">
    <source>
        <dbReference type="Proteomes" id="UP000319980"/>
    </source>
</evidence>
<dbReference type="SUPFAM" id="SSF51735">
    <property type="entry name" value="NAD(P)-binding Rossmann-fold domains"/>
    <property type="match status" value="1"/>
</dbReference>